<feature type="transmembrane region" description="Helical" evidence="1">
    <location>
        <begin position="40"/>
        <end position="60"/>
    </location>
</feature>
<dbReference type="AlphaFoldDB" id="S3IU33"/>
<protein>
    <submittedName>
        <fullName evidence="2">Uncharacterized protein</fullName>
    </submittedName>
</protein>
<accession>S3IU33</accession>
<feature type="transmembrane region" description="Helical" evidence="1">
    <location>
        <begin position="6"/>
        <end position="28"/>
    </location>
</feature>
<dbReference type="Proteomes" id="UP000014585">
    <property type="component" value="Unassembled WGS sequence"/>
</dbReference>
<keyword evidence="1" id="KW-1133">Transmembrane helix</keyword>
<keyword evidence="1" id="KW-0472">Membrane</keyword>
<evidence type="ECO:0000313" key="3">
    <source>
        <dbReference type="Proteomes" id="UP000014585"/>
    </source>
</evidence>
<feature type="transmembrane region" description="Helical" evidence="1">
    <location>
        <begin position="72"/>
        <end position="93"/>
    </location>
</feature>
<dbReference type="EMBL" id="ATDT01000014">
    <property type="protein sequence ID" value="EPF17283.1"/>
    <property type="molecule type" value="Genomic_DNA"/>
</dbReference>
<dbReference type="PATRIC" id="fig|566551.4.peg.1875"/>
<reference evidence="2 3" key="1">
    <citation type="submission" date="2013-04" db="EMBL/GenBank/DDBJ databases">
        <authorList>
            <person name="Weinstock G."/>
            <person name="Sodergren E."/>
            <person name="Lobos E.A."/>
            <person name="Fulton L."/>
            <person name="Fulton R."/>
            <person name="Courtney L."/>
            <person name="Fronick C."/>
            <person name="O'Laughlin M."/>
            <person name="Godfrey J."/>
            <person name="Wilson R.M."/>
            <person name="Miner T."/>
            <person name="Farmer C."/>
            <person name="Delehaunty K."/>
            <person name="Cordes M."/>
            <person name="Minx P."/>
            <person name="Tomlinson C."/>
            <person name="Chen J."/>
            <person name="Wollam A."/>
            <person name="Pepin K.H."/>
            <person name="Palsikar V.B."/>
            <person name="Zhang X."/>
            <person name="Suruliraj S."/>
            <person name="Perna N.T."/>
            <person name="Plunkett G."/>
            <person name="Warren W."/>
            <person name="Mitreva M."/>
            <person name="Mardis E.R."/>
            <person name="Wilson R.K."/>
        </authorList>
    </citation>
    <scope>NUCLEOTIDE SEQUENCE [LARGE SCALE GENOMIC DNA]</scope>
    <source>
        <strain evidence="2 3">DSM 4568</strain>
    </source>
</reference>
<proteinExistence type="predicted"/>
<name>S3IU33_9ENTR</name>
<evidence type="ECO:0000313" key="2">
    <source>
        <dbReference type="EMBL" id="EPF17283.1"/>
    </source>
</evidence>
<sequence>WQSILGIIFGIIGLGLSLFTAGLSIAAAGGISAALSSASATTLALGGLGVLADVTAIASGATEDVNPEASSVLGWVSMATGIAGMAASGGALLRSRRVTDHLDSTENIAMWYTHPPKNKFDSFYLANTETGEFSRIRLELNRTDSTHNPYPLISTAKKRYYGFSRYSLNPNGKWSISNEQLAYNNVTLSKSPREGYYVYDTSGINNGVHFGNKIISSEAAALPTGITQEQLKTLALQEIDNLGNKLRATRTIINKTNPSEMSLSYEILKLLNSTNA</sequence>
<keyword evidence="1" id="KW-0812">Transmembrane</keyword>
<feature type="non-terminal residue" evidence="2">
    <location>
        <position position="1"/>
    </location>
</feature>
<organism evidence="2 3">
    <name type="scientific">Cedecea davisae DSM 4568</name>
    <dbReference type="NCBI Taxonomy" id="566551"/>
    <lineage>
        <taxon>Bacteria</taxon>
        <taxon>Pseudomonadati</taxon>
        <taxon>Pseudomonadota</taxon>
        <taxon>Gammaproteobacteria</taxon>
        <taxon>Enterobacterales</taxon>
        <taxon>Enterobacteriaceae</taxon>
        <taxon>Cedecea</taxon>
    </lineage>
</organism>
<evidence type="ECO:0000256" key="1">
    <source>
        <dbReference type="SAM" id="Phobius"/>
    </source>
</evidence>
<dbReference type="HOGENOM" id="CLU_1006465_0_0_6"/>
<gene>
    <name evidence="2" type="ORF">HMPREF0201_02039</name>
</gene>
<comment type="caution">
    <text evidence="2">The sequence shown here is derived from an EMBL/GenBank/DDBJ whole genome shotgun (WGS) entry which is preliminary data.</text>
</comment>